<keyword evidence="3" id="KW-1185">Reference proteome</keyword>
<dbReference type="AlphaFoldDB" id="A0A271J1Q4"/>
<organism evidence="2 3">
    <name type="scientific">Rubrivirga marina</name>
    <dbReference type="NCBI Taxonomy" id="1196024"/>
    <lineage>
        <taxon>Bacteria</taxon>
        <taxon>Pseudomonadati</taxon>
        <taxon>Rhodothermota</taxon>
        <taxon>Rhodothermia</taxon>
        <taxon>Rhodothermales</taxon>
        <taxon>Rubricoccaceae</taxon>
        <taxon>Rubrivirga</taxon>
    </lineage>
</organism>
<gene>
    <name evidence="2" type="ORF">BSZ37_12740</name>
</gene>
<keyword evidence="1" id="KW-0732">Signal</keyword>
<sequence length="160" mass="16550">MNRLALLAALLPALAAAQPSAELPRWERQVVRLSADAVAALADLPTLRAAVVVEGRRARPRAGFAFYVLPRRAGVLVSEDVGETVAVASETIPRVVTDALGNAILVTISCGCLSKDGDACRFERDARGEPVIGRCGGETCCRETLEGLVLGTGAAVVAGG</sequence>
<evidence type="ECO:0008006" key="4">
    <source>
        <dbReference type="Google" id="ProtNLM"/>
    </source>
</evidence>
<reference evidence="2 3" key="1">
    <citation type="submission" date="2016-11" db="EMBL/GenBank/DDBJ databases">
        <title>Study of marine rhodopsin-containing bacteria.</title>
        <authorList>
            <person name="Yoshizawa S."/>
            <person name="Kumagai Y."/>
            <person name="Kogure K."/>
        </authorList>
    </citation>
    <scope>NUCLEOTIDE SEQUENCE [LARGE SCALE GENOMIC DNA]</scope>
    <source>
        <strain evidence="2 3">SAORIC-28</strain>
    </source>
</reference>
<feature type="signal peptide" evidence="1">
    <location>
        <begin position="1"/>
        <end position="21"/>
    </location>
</feature>
<evidence type="ECO:0000256" key="1">
    <source>
        <dbReference type="SAM" id="SignalP"/>
    </source>
</evidence>
<protein>
    <recommendedName>
        <fullName evidence="4">Rieske domain-containing protein</fullName>
    </recommendedName>
</protein>
<feature type="chain" id="PRO_5012018159" description="Rieske domain-containing protein" evidence="1">
    <location>
        <begin position="22"/>
        <end position="160"/>
    </location>
</feature>
<evidence type="ECO:0000313" key="3">
    <source>
        <dbReference type="Proteomes" id="UP000216339"/>
    </source>
</evidence>
<dbReference type="Proteomes" id="UP000216339">
    <property type="component" value="Unassembled WGS sequence"/>
</dbReference>
<name>A0A271J1Q4_9BACT</name>
<dbReference type="EMBL" id="MQWD01000001">
    <property type="protein sequence ID" value="PAP77237.1"/>
    <property type="molecule type" value="Genomic_DNA"/>
</dbReference>
<accession>A0A271J1Q4</accession>
<evidence type="ECO:0000313" key="2">
    <source>
        <dbReference type="EMBL" id="PAP77237.1"/>
    </source>
</evidence>
<comment type="caution">
    <text evidence="2">The sequence shown here is derived from an EMBL/GenBank/DDBJ whole genome shotgun (WGS) entry which is preliminary data.</text>
</comment>
<dbReference type="RefSeq" id="WP_095510902.1">
    <property type="nucleotide sequence ID" value="NZ_MQWD01000001.1"/>
</dbReference>
<proteinExistence type="predicted"/>